<keyword evidence="10" id="KW-0378">Hydrolase</keyword>
<dbReference type="Pfam" id="PF24961">
    <property type="entry name" value="NfeD_membrane"/>
    <property type="match status" value="1"/>
</dbReference>
<dbReference type="InterPro" id="IPR012340">
    <property type="entry name" value="NA-bd_OB-fold"/>
</dbReference>
<feature type="domain" description="NfeD integral membrane" evidence="8">
    <location>
        <begin position="234"/>
        <end position="347"/>
    </location>
</feature>
<feature type="transmembrane region" description="Helical" evidence="5">
    <location>
        <begin position="331"/>
        <end position="350"/>
    </location>
</feature>
<dbReference type="CDD" id="cd07021">
    <property type="entry name" value="Clp_protease_NfeD_like"/>
    <property type="match status" value="1"/>
</dbReference>
<evidence type="ECO:0000256" key="6">
    <source>
        <dbReference type="SAM" id="SignalP"/>
    </source>
</evidence>
<dbReference type="EMBL" id="JAFBFI010000004">
    <property type="protein sequence ID" value="MBM7691810.1"/>
    <property type="molecule type" value="Genomic_DNA"/>
</dbReference>
<evidence type="ECO:0000256" key="4">
    <source>
        <dbReference type="ARBA" id="ARBA00023136"/>
    </source>
</evidence>
<reference evidence="10 11" key="1">
    <citation type="submission" date="2021-01" db="EMBL/GenBank/DDBJ databases">
        <title>Genomic Encyclopedia of Type Strains, Phase IV (KMG-IV): sequencing the most valuable type-strain genomes for metagenomic binning, comparative biology and taxonomic classification.</title>
        <authorList>
            <person name="Goeker M."/>
        </authorList>
    </citation>
    <scope>NUCLEOTIDE SEQUENCE [LARGE SCALE GENOMIC DNA]</scope>
    <source>
        <strain evidence="10 11">DSM 105482</strain>
    </source>
</reference>
<evidence type="ECO:0000259" key="8">
    <source>
        <dbReference type="Pfam" id="PF24961"/>
    </source>
</evidence>
<dbReference type="PANTHER" id="PTHR33507">
    <property type="entry name" value="INNER MEMBRANE PROTEIN YBBJ"/>
    <property type="match status" value="1"/>
</dbReference>
<dbReference type="GO" id="GO:0006508">
    <property type="term" value="P:proteolysis"/>
    <property type="evidence" value="ECO:0007669"/>
    <property type="project" value="UniProtKB-KW"/>
</dbReference>
<keyword evidence="3 5" id="KW-1133">Transmembrane helix</keyword>
<comment type="caution">
    <text evidence="10">The sequence shown here is derived from an EMBL/GenBank/DDBJ whole genome shotgun (WGS) entry which is preliminary data.</text>
</comment>
<dbReference type="InterPro" id="IPR056738">
    <property type="entry name" value="NfeD1b_N"/>
</dbReference>
<evidence type="ECO:0000256" key="1">
    <source>
        <dbReference type="ARBA" id="ARBA00004141"/>
    </source>
</evidence>
<gene>
    <name evidence="10" type="ORF">JOC77_001220</name>
</gene>
<feature type="chain" id="PRO_5046031187" evidence="6">
    <location>
        <begin position="26"/>
        <end position="436"/>
    </location>
</feature>
<organism evidence="10 11">
    <name type="scientific">Peribacillus deserti</name>
    <dbReference type="NCBI Taxonomy" id="673318"/>
    <lineage>
        <taxon>Bacteria</taxon>
        <taxon>Bacillati</taxon>
        <taxon>Bacillota</taxon>
        <taxon>Bacilli</taxon>
        <taxon>Bacillales</taxon>
        <taxon>Bacillaceae</taxon>
        <taxon>Peribacillus</taxon>
    </lineage>
</organism>
<keyword evidence="11" id="KW-1185">Reference proteome</keyword>
<evidence type="ECO:0000313" key="11">
    <source>
        <dbReference type="Proteomes" id="UP000823486"/>
    </source>
</evidence>
<keyword evidence="4 5" id="KW-0472">Membrane</keyword>
<feature type="signal peptide" evidence="6">
    <location>
        <begin position="1"/>
        <end position="25"/>
    </location>
</feature>
<dbReference type="InterPro" id="IPR002810">
    <property type="entry name" value="NfeD-like_C"/>
</dbReference>
<dbReference type="Gene3D" id="2.40.50.140">
    <property type="entry name" value="Nucleic acid-binding proteins"/>
    <property type="match status" value="1"/>
</dbReference>
<dbReference type="InterPro" id="IPR029045">
    <property type="entry name" value="ClpP/crotonase-like_dom_sf"/>
</dbReference>
<keyword evidence="6" id="KW-0732">Signal</keyword>
<evidence type="ECO:0000313" key="10">
    <source>
        <dbReference type="EMBL" id="MBM7691810.1"/>
    </source>
</evidence>
<dbReference type="Pfam" id="PF25145">
    <property type="entry name" value="NfeD1b_N"/>
    <property type="match status" value="1"/>
</dbReference>
<evidence type="ECO:0000259" key="7">
    <source>
        <dbReference type="Pfam" id="PF01957"/>
    </source>
</evidence>
<dbReference type="InterPro" id="IPR052165">
    <property type="entry name" value="Membrane_assoc_protease"/>
</dbReference>
<dbReference type="GO" id="GO:0008233">
    <property type="term" value="F:peptidase activity"/>
    <property type="evidence" value="ECO:0007669"/>
    <property type="project" value="UniProtKB-KW"/>
</dbReference>
<comment type="subcellular location">
    <subcellularLocation>
        <location evidence="1">Membrane</location>
        <topology evidence="1">Multi-pass membrane protein</topology>
    </subcellularLocation>
</comment>
<evidence type="ECO:0000259" key="9">
    <source>
        <dbReference type="Pfam" id="PF25145"/>
    </source>
</evidence>
<dbReference type="SUPFAM" id="SSF52096">
    <property type="entry name" value="ClpP/crotonase"/>
    <property type="match status" value="1"/>
</dbReference>
<protein>
    <submittedName>
        <fullName evidence="10">Membrane-bound serine protease (ClpP class)</fullName>
    </submittedName>
</protein>
<dbReference type="Pfam" id="PF01957">
    <property type="entry name" value="NfeD"/>
    <property type="match status" value="1"/>
</dbReference>
<feature type="domain" description="NfeD1b N-terminal" evidence="9">
    <location>
        <begin position="29"/>
        <end position="216"/>
    </location>
</feature>
<feature type="transmembrane region" description="Helical" evidence="5">
    <location>
        <begin position="284"/>
        <end position="300"/>
    </location>
</feature>
<feature type="domain" description="NfeD-like C-terminal" evidence="7">
    <location>
        <begin position="379"/>
        <end position="432"/>
    </location>
</feature>
<dbReference type="PANTHER" id="PTHR33507:SF3">
    <property type="entry name" value="INNER MEMBRANE PROTEIN YBBJ"/>
    <property type="match status" value="1"/>
</dbReference>
<keyword evidence="2 5" id="KW-0812">Transmembrane</keyword>
<dbReference type="RefSeq" id="WP_338047185.1">
    <property type="nucleotide sequence ID" value="NZ_JAFBFI010000004.1"/>
</dbReference>
<name>A0ABS2QFQ5_9BACI</name>
<evidence type="ECO:0000256" key="5">
    <source>
        <dbReference type="SAM" id="Phobius"/>
    </source>
</evidence>
<feature type="transmembrane region" description="Helical" evidence="5">
    <location>
        <begin position="259"/>
        <end position="278"/>
    </location>
</feature>
<accession>A0ABS2QFQ5</accession>
<dbReference type="Proteomes" id="UP000823486">
    <property type="component" value="Unassembled WGS sequence"/>
</dbReference>
<proteinExistence type="predicted"/>
<feature type="transmembrane region" description="Helical" evidence="5">
    <location>
        <begin position="233"/>
        <end position="252"/>
    </location>
</feature>
<sequence length="436" mass="46183">MRKWLLTVWSLLLLLLCILPNKPMAADKTVFVIPVNETVENGLYAFLERGIDTALKKGASAIIFEINTPGGVVAAAEKIAKLMDETPVKKIAFINNKALSAGAYISLHADEIYMVPSGTIGSAAIIDSAGNAASKKAQSYWLAAMKTAAENNGRDPKFALAMASEKNELDAYGAGNGKLLTLNAAQARTAGYSEGTVKDQEELLSALNLAGAKVTSINETFAEKAARFLTHPAIIPILLTIGCLGIVIELFTPGIGLPGLIGFFSFLLFFFGHMVAGLTGYESIFLFGIGIILLILELFLPGAIAGVLGFACIAGSLYLATGNLILTSVSLLIALTVSIGTAILMIKVYGKKMRMLNKIILNDSTATDKGYVSNKNRIDLIGREGLALTALRPSGIALIDNERVDVVSEGNFIASGVKIKVMKAEGARIVVREAVE</sequence>
<evidence type="ECO:0000256" key="2">
    <source>
        <dbReference type="ARBA" id="ARBA00022692"/>
    </source>
</evidence>
<evidence type="ECO:0000256" key="3">
    <source>
        <dbReference type="ARBA" id="ARBA00022989"/>
    </source>
</evidence>
<keyword evidence="10" id="KW-0645">Protease</keyword>
<dbReference type="InterPro" id="IPR056739">
    <property type="entry name" value="NfeD_membrane"/>
</dbReference>
<dbReference type="Gene3D" id="3.90.226.10">
    <property type="entry name" value="2-enoyl-CoA Hydratase, Chain A, domain 1"/>
    <property type="match status" value="1"/>
</dbReference>